<evidence type="ECO:0000256" key="1">
    <source>
        <dbReference type="ARBA" id="ARBA00000085"/>
    </source>
</evidence>
<dbReference type="CDD" id="cd00082">
    <property type="entry name" value="HisKA"/>
    <property type="match status" value="1"/>
</dbReference>
<dbReference type="InterPro" id="IPR003594">
    <property type="entry name" value="HATPase_dom"/>
</dbReference>
<keyword evidence="9" id="KW-0157">Chromophore</keyword>
<evidence type="ECO:0000256" key="8">
    <source>
        <dbReference type="ARBA" id="ARBA00022777"/>
    </source>
</evidence>
<dbReference type="PANTHER" id="PTHR42878:SF15">
    <property type="entry name" value="BACTERIOPHYTOCHROME"/>
    <property type="match status" value="1"/>
</dbReference>
<dbReference type="Gene3D" id="3.30.450.20">
    <property type="entry name" value="PAS domain"/>
    <property type="match status" value="1"/>
</dbReference>
<comment type="catalytic activity">
    <reaction evidence="1">
        <text>ATP + protein L-histidine = ADP + protein N-phospho-L-histidine.</text>
        <dbReference type="EC" id="2.7.13.3"/>
    </reaction>
</comment>
<dbReference type="Gene3D" id="3.30.450.270">
    <property type="match status" value="1"/>
</dbReference>
<dbReference type="InterPro" id="IPR013654">
    <property type="entry name" value="PAS_2"/>
</dbReference>
<proteinExistence type="inferred from homology"/>
<dbReference type="InterPro" id="IPR036890">
    <property type="entry name" value="HATPase_C_sf"/>
</dbReference>
<dbReference type="InterPro" id="IPR029016">
    <property type="entry name" value="GAF-like_dom_sf"/>
</dbReference>
<dbReference type="SUPFAM" id="SSF55874">
    <property type="entry name" value="ATPase domain of HSP90 chaperone/DNA topoisomerase II/histidine kinase"/>
    <property type="match status" value="1"/>
</dbReference>
<dbReference type="InterPro" id="IPR036097">
    <property type="entry name" value="HisK_dim/P_sf"/>
</dbReference>
<dbReference type="OrthoDB" id="9766459at2"/>
<dbReference type="InterPro" id="IPR013515">
    <property type="entry name" value="Phytochrome_cen-reg"/>
</dbReference>
<comment type="similarity">
    <text evidence="2">In the N-terminal section; belongs to the phytochrome family.</text>
</comment>
<dbReference type="GO" id="GO:0006355">
    <property type="term" value="P:regulation of DNA-templated transcription"/>
    <property type="evidence" value="ECO:0007669"/>
    <property type="project" value="InterPro"/>
</dbReference>
<reference evidence="13 14" key="1">
    <citation type="journal article" date="2013" name="Genome Announc.">
        <title>Draft Genome Sequence of Cesiribacter andamanensis Strain AMV16T, Isolated from a Soil Sample from a Mud Volcano in the Andaman Islands, India.</title>
        <authorList>
            <person name="Shivaji S."/>
            <person name="Ara S."/>
            <person name="Begum Z."/>
            <person name="Srinivas T.N."/>
            <person name="Singh A."/>
            <person name="Kumar Pinnaka A."/>
        </authorList>
    </citation>
    <scope>NUCLEOTIDE SEQUENCE [LARGE SCALE GENOMIC DNA]</scope>
    <source>
        <strain evidence="13 14">AMV16</strain>
    </source>
</reference>
<dbReference type="Gene3D" id="3.30.565.10">
    <property type="entry name" value="Histidine kinase-like ATPase, C-terminal domain"/>
    <property type="match status" value="1"/>
</dbReference>
<dbReference type="eggNOG" id="COG4251">
    <property type="taxonomic scope" value="Bacteria"/>
</dbReference>
<name>M7N006_9BACT</name>
<dbReference type="AlphaFoldDB" id="M7N006"/>
<dbReference type="SMART" id="SM00388">
    <property type="entry name" value="HisKA"/>
    <property type="match status" value="1"/>
</dbReference>
<dbReference type="InterPro" id="IPR005467">
    <property type="entry name" value="His_kinase_dom"/>
</dbReference>
<comment type="caution">
    <text evidence="13">The sequence shown here is derived from an EMBL/GenBank/DDBJ whole genome shotgun (WGS) entry which is preliminary data.</text>
</comment>
<evidence type="ECO:0000256" key="5">
    <source>
        <dbReference type="ARBA" id="ARBA00022553"/>
    </source>
</evidence>
<evidence type="ECO:0000259" key="12">
    <source>
        <dbReference type="PROSITE" id="PS50109"/>
    </source>
</evidence>
<gene>
    <name evidence="13" type="primary">cph1_15</name>
    <name evidence="13" type="ORF">ADICEAN_02847</name>
</gene>
<evidence type="ECO:0000313" key="14">
    <source>
        <dbReference type="Proteomes" id="UP000011910"/>
    </source>
</evidence>
<dbReference type="Pfam" id="PF01590">
    <property type="entry name" value="GAF"/>
    <property type="match status" value="1"/>
</dbReference>
<dbReference type="Proteomes" id="UP000011910">
    <property type="component" value="Unassembled WGS sequence"/>
</dbReference>
<evidence type="ECO:0000256" key="3">
    <source>
        <dbReference type="ARBA" id="ARBA00012438"/>
    </source>
</evidence>
<keyword evidence="6" id="KW-0716">Sensory transduction</keyword>
<dbReference type="SUPFAM" id="SSF55781">
    <property type="entry name" value="GAF domain-like"/>
    <property type="match status" value="2"/>
</dbReference>
<evidence type="ECO:0000256" key="10">
    <source>
        <dbReference type="ARBA" id="ARBA00023170"/>
    </source>
</evidence>
<evidence type="ECO:0000256" key="6">
    <source>
        <dbReference type="ARBA" id="ARBA00022606"/>
    </source>
</evidence>
<dbReference type="STRING" id="1279009.ADICEAN_02847"/>
<dbReference type="Gene3D" id="3.30.450.40">
    <property type="match status" value="1"/>
</dbReference>
<accession>M7N006</accession>
<dbReference type="PROSITE" id="PS50109">
    <property type="entry name" value="HIS_KIN"/>
    <property type="match status" value="1"/>
</dbReference>
<keyword evidence="5" id="KW-0597">Phosphoprotein</keyword>
<dbReference type="EC" id="2.7.13.3" evidence="3"/>
<dbReference type="Pfam" id="PF00360">
    <property type="entry name" value="PHY"/>
    <property type="match status" value="1"/>
</dbReference>
<dbReference type="InterPro" id="IPR016132">
    <property type="entry name" value="Phyto_chromo_attachment"/>
</dbReference>
<evidence type="ECO:0000256" key="9">
    <source>
        <dbReference type="ARBA" id="ARBA00022991"/>
    </source>
</evidence>
<dbReference type="GO" id="GO:0000156">
    <property type="term" value="F:phosphorelay response regulator activity"/>
    <property type="evidence" value="ECO:0007669"/>
    <property type="project" value="TreeGrafter"/>
</dbReference>
<keyword evidence="4" id="KW-0600">Photoreceptor protein</keyword>
<evidence type="ECO:0000256" key="2">
    <source>
        <dbReference type="ARBA" id="ARBA00006402"/>
    </source>
</evidence>
<dbReference type="PRINTS" id="PR01033">
    <property type="entry name" value="PHYTOCHROME"/>
</dbReference>
<evidence type="ECO:0000256" key="7">
    <source>
        <dbReference type="ARBA" id="ARBA00022679"/>
    </source>
</evidence>
<keyword evidence="7 13" id="KW-0808">Transferase</keyword>
<dbReference type="GO" id="GO:0009584">
    <property type="term" value="P:detection of visible light"/>
    <property type="evidence" value="ECO:0007669"/>
    <property type="project" value="InterPro"/>
</dbReference>
<dbReference type="InterPro" id="IPR043150">
    <property type="entry name" value="Phytochrome_PHY_sf"/>
</dbReference>
<evidence type="ECO:0000259" key="11">
    <source>
        <dbReference type="PROSITE" id="PS50046"/>
    </source>
</evidence>
<dbReference type="GO" id="GO:0009881">
    <property type="term" value="F:photoreceptor activity"/>
    <property type="evidence" value="ECO:0007669"/>
    <property type="project" value="UniProtKB-KW"/>
</dbReference>
<sequence length="765" mass="85694">MKQPDIFSLFDKQEFDVDGTATITSCEREPIHIPGAIQAHGALLLLDSELTIRQVSENVADYFHRGAASLLDQPVRSLLGDALAAEIAIRFGDVANQQQFTASVAGASVQEWHISLHHNQGGIVLELEPANLRKEISLSSYTALINNLQATDGIAPLAQKAAEAVRELSGFSRVMVYQFLEDKSGRVIGESVQQGMASYMGHYFPASDIPPQARTLYLHNPSRYIPDVDYTPVSLLPGVNPLTGKPLNLSLSSLRSVSPIHLQYLRNMGVGASMSFSIILEGTLWGLIACHHRQPLHLGHAQREACYLLSKSFGTMLQERYRREEERMHKRIMQVQTPLLQRMAQASDMASSLYLYTPTIKDLLDCSGCAVCAADGIHLLGKTPTTEQVQELVAWLHKDVMQEVYSTNSLASEFPAARAYTATASGLLAIAVSRIQREYILWFRPELVQTVRWAGRPDDEIKTSAGSLHQLEPRKSFASWQETVRGVAQAWKPVELQAARDMRGLLVDVVMRVSGELNLKADILSRLNLELERSTNELDSFAYIASHDLKEPLRGIFNYSQFLLEDYGDKLDEAGKEKLSTLIRLSVRMEQLLDSLLQYSRIGRMEIHKTEVDLNQTLQEVRDMLQQPIDGRQVHIRLAEQLPTICCDELQVLELFQNLIANAIKYNTQPQVEVEIGCRPPDSTTAAWTFYVKDNGIGIEQRHFDAIFTIFRRLHARHAYGGGTGVGLTIVKKIVERHGGEIWLESEPGRGSTFFFTLPEENKEH</sequence>
<dbReference type="GO" id="GO:0007234">
    <property type="term" value="P:osmosensory signaling via phosphorelay pathway"/>
    <property type="evidence" value="ECO:0007669"/>
    <property type="project" value="TreeGrafter"/>
</dbReference>
<dbReference type="InterPro" id="IPR003661">
    <property type="entry name" value="HisK_dim/P_dom"/>
</dbReference>
<protein>
    <recommendedName>
        <fullName evidence="3">histidine kinase</fullName>
        <ecNumber evidence="3">2.7.13.3</ecNumber>
    </recommendedName>
</protein>
<evidence type="ECO:0000313" key="13">
    <source>
        <dbReference type="EMBL" id="EMR02023.1"/>
    </source>
</evidence>
<dbReference type="GO" id="GO:0000155">
    <property type="term" value="F:phosphorelay sensor kinase activity"/>
    <property type="evidence" value="ECO:0007669"/>
    <property type="project" value="InterPro"/>
</dbReference>
<dbReference type="PANTHER" id="PTHR42878">
    <property type="entry name" value="TWO-COMPONENT HISTIDINE KINASE"/>
    <property type="match status" value="1"/>
</dbReference>
<dbReference type="Pfam" id="PF08446">
    <property type="entry name" value="PAS_2"/>
    <property type="match status" value="1"/>
</dbReference>
<organism evidence="13 14">
    <name type="scientific">Cesiribacter andamanensis AMV16</name>
    <dbReference type="NCBI Taxonomy" id="1279009"/>
    <lineage>
        <taxon>Bacteria</taxon>
        <taxon>Pseudomonadati</taxon>
        <taxon>Bacteroidota</taxon>
        <taxon>Cytophagia</taxon>
        <taxon>Cytophagales</taxon>
        <taxon>Cesiribacteraceae</taxon>
        <taxon>Cesiribacter</taxon>
    </lineage>
</organism>
<keyword evidence="8" id="KW-0418">Kinase</keyword>
<dbReference type="FunFam" id="3.30.565.10:FF:000006">
    <property type="entry name" value="Sensor histidine kinase WalK"/>
    <property type="match status" value="1"/>
</dbReference>
<dbReference type="SMART" id="SM00065">
    <property type="entry name" value="GAF"/>
    <property type="match status" value="1"/>
</dbReference>
<dbReference type="RefSeq" id="WP_009196235.1">
    <property type="nucleotide sequence ID" value="NZ_AODQ01000077.1"/>
</dbReference>
<keyword evidence="10" id="KW-0675">Receptor</keyword>
<dbReference type="GO" id="GO:0030295">
    <property type="term" value="F:protein kinase activator activity"/>
    <property type="evidence" value="ECO:0007669"/>
    <property type="project" value="TreeGrafter"/>
</dbReference>
<dbReference type="SMART" id="SM00387">
    <property type="entry name" value="HATPase_c"/>
    <property type="match status" value="1"/>
</dbReference>
<keyword evidence="14" id="KW-1185">Reference proteome</keyword>
<dbReference type="InterPro" id="IPR001294">
    <property type="entry name" value="Phytochrome"/>
</dbReference>
<dbReference type="InterPro" id="IPR035965">
    <property type="entry name" value="PAS-like_dom_sf"/>
</dbReference>
<dbReference type="SUPFAM" id="SSF47384">
    <property type="entry name" value="Homodimeric domain of signal transducing histidine kinase"/>
    <property type="match status" value="1"/>
</dbReference>
<dbReference type="PROSITE" id="PS50046">
    <property type="entry name" value="PHYTOCHROME_2"/>
    <property type="match status" value="1"/>
</dbReference>
<feature type="domain" description="Phytochrome chromophore attachment site" evidence="11">
    <location>
        <begin position="153"/>
        <end position="311"/>
    </location>
</feature>
<feature type="domain" description="Histidine kinase" evidence="12">
    <location>
        <begin position="544"/>
        <end position="762"/>
    </location>
</feature>
<dbReference type="InterPro" id="IPR003018">
    <property type="entry name" value="GAF"/>
</dbReference>
<dbReference type="Pfam" id="PF00512">
    <property type="entry name" value="HisKA"/>
    <property type="match status" value="1"/>
</dbReference>
<dbReference type="Pfam" id="PF02518">
    <property type="entry name" value="HATPase_c"/>
    <property type="match status" value="1"/>
</dbReference>
<dbReference type="InterPro" id="IPR050351">
    <property type="entry name" value="BphY/WalK/GraS-like"/>
</dbReference>
<dbReference type="Gene3D" id="1.10.287.130">
    <property type="match status" value="1"/>
</dbReference>
<dbReference type="EMBL" id="AODQ01000077">
    <property type="protein sequence ID" value="EMR02023.1"/>
    <property type="molecule type" value="Genomic_DNA"/>
</dbReference>
<evidence type="ECO:0000256" key="4">
    <source>
        <dbReference type="ARBA" id="ARBA00022543"/>
    </source>
</evidence>
<dbReference type="PATRIC" id="fig|1279009.4.peg.2885"/>
<dbReference type="SUPFAM" id="SSF55785">
    <property type="entry name" value="PYP-like sensor domain (PAS domain)"/>
    <property type="match status" value="1"/>
</dbReference>